<organism evidence="11 12">
    <name type="scientific">Sphingobium chlorophenolicum</name>
    <dbReference type="NCBI Taxonomy" id="46429"/>
    <lineage>
        <taxon>Bacteria</taxon>
        <taxon>Pseudomonadati</taxon>
        <taxon>Pseudomonadota</taxon>
        <taxon>Alphaproteobacteria</taxon>
        <taxon>Sphingomonadales</taxon>
        <taxon>Sphingomonadaceae</taxon>
        <taxon>Sphingobium</taxon>
    </lineage>
</organism>
<dbReference type="Pfam" id="PF07536">
    <property type="entry name" value="HWE_HK"/>
    <property type="match status" value="1"/>
</dbReference>
<dbReference type="PATRIC" id="fig|46429.4.peg.3916"/>
<evidence type="ECO:0000259" key="9">
    <source>
        <dbReference type="SMART" id="SM00065"/>
    </source>
</evidence>
<accession>A0A081R9B7</accession>
<dbReference type="Proteomes" id="UP000028411">
    <property type="component" value="Unassembled WGS sequence"/>
</dbReference>
<dbReference type="InterPro" id="IPR029016">
    <property type="entry name" value="GAF-like_dom_sf"/>
</dbReference>
<protein>
    <recommendedName>
        <fullName evidence="2">histidine kinase</fullName>
        <ecNumber evidence="2">2.7.13.3</ecNumber>
    </recommendedName>
</protein>
<dbReference type="PANTHER" id="PTHR41523:SF7">
    <property type="entry name" value="HISTIDINE KINASE"/>
    <property type="match status" value="1"/>
</dbReference>
<dbReference type="eggNOG" id="COG2203">
    <property type="taxonomic scope" value="Bacteria"/>
</dbReference>
<keyword evidence="4" id="KW-0808">Transferase</keyword>
<evidence type="ECO:0000313" key="11">
    <source>
        <dbReference type="EMBL" id="KEQ51790.1"/>
    </source>
</evidence>
<dbReference type="InterPro" id="IPR036890">
    <property type="entry name" value="HATPase_C_sf"/>
</dbReference>
<dbReference type="SUPFAM" id="SSF55781">
    <property type="entry name" value="GAF domain-like"/>
    <property type="match status" value="1"/>
</dbReference>
<evidence type="ECO:0000256" key="5">
    <source>
        <dbReference type="ARBA" id="ARBA00022741"/>
    </source>
</evidence>
<dbReference type="InterPro" id="IPR003018">
    <property type="entry name" value="GAF"/>
</dbReference>
<feature type="region of interest" description="Disordered" evidence="8">
    <location>
        <begin position="1"/>
        <end position="31"/>
    </location>
</feature>
<feature type="domain" description="Signal transduction histidine kinase HWE region" evidence="10">
    <location>
        <begin position="492"/>
        <end position="574"/>
    </location>
</feature>
<evidence type="ECO:0000256" key="2">
    <source>
        <dbReference type="ARBA" id="ARBA00012438"/>
    </source>
</evidence>
<comment type="catalytic activity">
    <reaction evidence="1">
        <text>ATP + protein L-histidine = ADP + protein N-phospho-L-histidine.</text>
        <dbReference type="EC" id="2.7.13.3"/>
    </reaction>
</comment>
<reference evidence="11 12" key="1">
    <citation type="submission" date="2014-02" db="EMBL/GenBank/DDBJ databases">
        <title>Whole genome sequence of Sphingobium chlorophenolicum NBRC 16172.</title>
        <authorList>
            <person name="Gan H.M."/>
            <person name="Gan H.Y."/>
            <person name="Chew T.H."/>
            <person name="Savka M.A."/>
        </authorList>
    </citation>
    <scope>NUCLEOTIDE SEQUENCE [LARGE SCALE GENOMIC DNA]</scope>
    <source>
        <strain evidence="11 12">NBRC 16172</strain>
    </source>
</reference>
<dbReference type="InterPro" id="IPR011102">
    <property type="entry name" value="Sig_transdc_His_kinase_HWE"/>
</dbReference>
<dbReference type="EMBL" id="JFHR01000063">
    <property type="protein sequence ID" value="KEQ51790.1"/>
    <property type="molecule type" value="Genomic_DNA"/>
</dbReference>
<evidence type="ECO:0000256" key="1">
    <source>
        <dbReference type="ARBA" id="ARBA00000085"/>
    </source>
</evidence>
<evidence type="ECO:0000313" key="12">
    <source>
        <dbReference type="Proteomes" id="UP000028411"/>
    </source>
</evidence>
<feature type="domain" description="GAF" evidence="9">
    <location>
        <begin position="329"/>
        <end position="480"/>
    </location>
</feature>
<sequence>MRLHPNVPGVRRRLQNGAEGQRKEQRGVSRIWPGGANGMAASVRDADWAESGLGPVEGWPPSLRQTLDNLLSQPLPAALLWGENLLYFHNDAYVGRLALLHPAFGRPLLENSPDFPGRSAINQVLAGQTVIEDVPRSVLMNEDNPDCVMVLSPVHDEQGEVQGVLLTLAARSGEGFLNARLPISDGYRALFNVLDEGFGVVEVLFDADRCPSDVHFMEVNAAFERLTGFGNAAGRTMRAFASDHDQHWYEICGRVALSRRPERFENPDAAPARPYDAYAFPIGEPRQNRVAILLRDIMPRLQAEAALHANERRKTFLLELSDSLRPLADPQDIMAAAGALLGAHLGADRCGYGEVDAAGDHFTVVRDWTSGRTASARGTYRIDDFGLKLTADQRTGRKLVIEDALADPRTQGVESAYIVAGGLRATLAVPLMKEGRWIACFFVQQGSPRTWTAEEEALLWDVAERTWAAVERARVEWALRDSEKRLRVAVSELQHRVRNILTVVRSVFARTFDRRGDQEEMADHFKGRLDALARSQIVVTQTAAGTADLENLIRDELMSVGAHDGPQVRIEGPDVLLNSKAAESLGLAVHELTTNAVKYGALRATGASLDIFWTVDLDQGGQRMLTLCWDEQGVPAVSINPGHEGFGRELIEEALPYRLGAETKLEFRGGGIRCSIAMPLDMAPNRQLKEPVDER</sequence>
<keyword evidence="5" id="KW-0547">Nucleotide-binding</keyword>
<keyword evidence="7" id="KW-0067">ATP-binding</keyword>
<dbReference type="SMART" id="SM00911">
    <property type="entry name" value="HWE_HK"/>
    <property type="match status" value="1"/>
</dbReference>
<dbReference type="Gene3D" id="3.30.450.40">
    <property type="match status" value="1"/>
</dbReference>
<evidence type="ECO:0000256" key="7">
    <source>
        <dbReference type="ARBA" id="ARBA00022840"/>
    </source>
</evidence>
<keyword evidence="3" id="KW-0597">Phosphoprotein</keyword>
<dbReference type="GO" id="GO:0004673">
    <property type="term" value="F:protein histidine kinase activity"/>
    <property type="evidence" value="ECO:0007669"/>
    <property type="project" value="UniProtKB-EC"/>
</dbReference>
<dbReference type="AlphaFoldDB" id="A0A081R9B7"/>
<dbReference type="Gene3D" id="3.30.450.20">
    <property type="entry name" value="PAS domain"/>
    <property type="match status" value="1"/>
</dbReference>
<name>A0A081R9B7_SPHCR</name>
<comment type="caution">
    <text evidence="11">The sequence shown here is derived from an EMBL/GenBank/DDBJ whole genome shotgun (WGS) entry which is preliminary data.</text>
</comment>
<evidence type="ECO:0000256" key="8">
    <source>
        <dbReference type="SAM" id="MobiDB-lite"/>
    </source>
</evidence>
<dbReference type="GO" id="GO:0005524">
    <property type="term" value="F:ATP binding"/>
    <property type="evidence" value="ECO:0007669"/>
    <property type="project" value="UniProtKB-KW"/>
</dbReference>
<evidence type="ECO:0000256" key="4">
    <source>
        <dbReference type="ARBA" id="ARBA00022679"/>
    </source>
</evidence>
<evidence type="ECO:0000256" key="6">
    <source>
        <dbReference type="ARBA" id="ARBA00022777"/>
    </source>
</evidence>
<dbReference type="Pfam" id="PF01590">
    <property type="entry name" value="GAF"/>
    <property type="match status" value="1"/>
</dbReference>
<dbReference type="eggNOG" id="COG3920">
    <property type="taxonomic scope" value="Bacteria"/>
</dbReference>
<proteinExistence type="predicted"/>
<dbReference type="SMART" id="SM00065">
    <property type="entry name" value="GAF"/>
    <property type="match status" value="1"/>
</dbReference>
<gene>
    <name evidence="11" type="ORF">BV95_03926</name>
</gene>
<dbReference type="PANTHER" id="PTHR41523">
    <property type="entry name" value="TWO-COMPONENT SYSTEM SENSOR PROTEIN"/>
    <property type="match status" value="1"/>
</dbReference>
<keyword evidence="6" id="KW-0418">Kinase</keyword>
<evidence type="ECO:0000256" key="3">
    <source>
        <dbReference type="ARBA" id="ARBA00022553"/>
    </source>
</evidence>
<dbReference type="EC" id="2.7.13.3" evidence="2"/>
<evidence type="ECO:0000259" key="10">
    <source>
        <dbReference type="SMART" id="SM00911"/>
    </source>
</evidence>
<dbReference type="Gene3D" id="3.30.565.10">
    <property type="entry name" value="Histidine kinase-like ATPase, C-terminal domain"/>
    <property type="match status" value="1"/>
</dbReference>